<dbReference type="Pfam" id="PF13523">
    <property type="entry name" value="Acetyltransf_8"/>
    <property type="match status" value="1"/>
</dbReference>
<evidence type="ECO:0000313" key="4">
    <source>
        <dbReference type="Proteomes" id="UP000199502"/>
    </source>
</evidence>
<reference evidence="3 4" key="1">
    <citation type="submission" date="2016-10" db="EMBL/GenBank/DDBJ databases">
        <authorList>
            <person name="de Groot N.N."/>
        </authorList>
    </citation>
    <scope>NUCLEOTIDE SEQUENCE [LARGE SCALE GENOMIC DNA]</scope>
    <source>
        <strain evidence="3 4">CGMCC 1.8925</strain>
    </source>
</reference>
<dbReference type="GO" id="GO:0016410">
    <property type="term" value="F:N-acyltransferase activity"/>
    <property type="evidence" value="ECO:0007669"/>
    <property type="project" value="TreeGrafter"/>
</dbReference>
<dbReference type="STRING" id="336292.SAMN05660710_03567"/>
<dbReference type="AlphaFoldDB" id="A0A1G5JZE4"/>
<dbReference type="SUPFAM" id="SSF55729">
    <property type="entry name" value="Acyl-CoA N-acyltransferases (Nat)"/>
    <property type="match status" value="1"/>
</dbReference>
<dbReference type="GO" id="GO:0046677">
    <property type="term" value="P:response to antibiotic"/>
    <property type="evidence" value="ECO:0007669"/>
    <property type="project" value="UniProtKB-KW"/>
</dbReference>
<dbReference type="InterPro" id="IPR000182">
    <property type="entry name" value="GNAT_dom"/>
</dbReference>
<dbReference type="Proteomes" id="UP000199502">
    <property type="component" value="Unassembled WGS sequence"/>
</dbReference>
<evidence type="ECO:0000259" key="2">
    <source>
        <dbReference type="PROSITE" id="PS51186"/>
    </source>
</evidence>
<dbReference type="InterPro" id="IPR016181">
    <property type="entry name" value="Acyl_CoA_acyltransferase"/>
</dbReference>
<proteinExistence type="predicted"/>
<feature type="non-terminal residue" evidence="3">
    <location>
        <position position="1"/>
    </location>
</feature>
<feature type="domain" description="N-acetyltransferase" evidence="2">
    <location>
        <begin position="71"/>
        <end position="226"/>
    </location>
</feature>
<evidence type="ECO:0000256" key="1">
    <source>
        <dbReference type="ARBA" id="ARBA00023251"/>
    </source>
</evidence>
<dbReference type="PANTHER" id="PTHR31438">
    <property type="entry name" value="LYSINE N-ACYLTRANSFERASE C17G9.06C-RELATED"/>
    <property type="match status" value="1"/>
</dbReference>
<keyword evidence="1" id="KW-0046">Antibiotic resistance</keyword>
<accession>A0A1G5JZE4</accession>
<organism evidence="3 4">
    <name type="scientific">Paracoccus tibetensis</name>
    <dbReference type="NCBI Taxonomy" id="336292"/>
    <lineage>
        <taxon>Bacteria</taxon>
        <taxon>Pseudomonadati</taxon>
        <taxon>Pseudomonadota</taxon>
        <taxon>Alphaproteobacteria</taxon>
        <taxon>Rhodobacterales</taxon>
        <taxon>Paracoccaceae</taxon>
        <taxon>Paracoccus</taxon>
    </lineage>
</organism>
<dbReference type="PROSITE" id="PS51186">
    <property type="entry name" value="GNAT"/>
    <property type="match status" value="1"/>
</dbReference>
<protein>
    <submittedName>
        <fullName evidence="3">Aminoglycoside 6'-N-acetyltransferase</fullName>
    </submittedName>
</protein>
<dbReference type="Gene3D" id="3.40.630.30">
    <property type="match status" value="1"/>
</dbReference>
<dbReference type="PANTHER" id="PTHR31438:SF1">
    <property type="entry name" value="LYSINE N-ACYLTRANSFERASE C17G9.06C-RELATED"/>
    <property type="match status" value="1"/>
</dbReference>
<evidence type="ECO:0000313" key="3">
    <source>
        <dbReference type="EMBL" id="SCY93802.1"/>
    </source>
</evidence>
<name>A0A1G5JZE4_9RHOB</name>
<keyword evidence="3" id="KW-0808">Transferase</keyword>
<gene>
    <name evidence="3" type="ORF">SAMN05660710_03567</name>
</gene>
<keyword evidence="4" id="KW-1185">Reference proteome</keyword>
<dbReference type="EMBL" id="FMVT01000019">
    <property type="protein sequence ID" value="SCY93802.1"/>
    <property type="molecule type" value="Genomic_DNA"/>
</dbReference>
<sequence length="226" mass="24956">LRACASSGALLVLHLARKPTSGRTTFQGAGQCAGQRLTRAVFDQGRQIDMESPQLPLTTCYSVRMTKSAVYSFRKATVADLAPLKAWRTQPHVREWWGEDEADVDVDLGDPRVLRCVVSTGGQPFDFMQDYTVHGWPDHHFADLPEGSQGIDQSIGELEMVGRGHGTAFIRQRVQKLFVDCAPVVATDPHPRNERAIAVYKKLGFALTGSAQETRWGLILPMIAKP</sequence>